<comment type="caution">
    <text evidence="2">The sequence shown here is derived from an EMBL/GenBank/DDBJ whole genome shotgun (WGS) entry which is preliminary data.</text>
</comment>
<evidence type="ECO:0000256" key="1">
    <source>
        <dbReference type="SAM" id="MobiDB-lite"/>
    </source>
</evidence>
<dbReference type="AlphaFoldDB" id="A0AAD1X832"/>
<accession>A0AAD1X832</accession>
<feature type="compositionally biased region" description="Polar residues" evidence="1">
    <location>
        <begin position="553"/>
        <end position="567"/>
    </location>
</feature>
<evidence type="ECO:0000313" key="2">
    <source>
        <dbReference type="EMBL" id="CAI2361171.1"/>
    </source>
</evidence>
<gene>
    <name evidence="2" type="ORF">ECRASSUSDP1_LOCUS2481</name>
</gene>
<protein>
    <submittedName>
        <fullName evidence="2">Uncharacterized protein</fullName>
    </submittedName>
</protein>
<keyword evidence="3" id="KW-1185">Reference proteome</keyword>
<sequence>MDPHQPPCPHSLSTTGSLHESTVCIETLLGNLNTHIMDEFCIKFKNDFCVESLVQSLNLMLTPIICNSSRVDEEILREESEEPKGSVIDSYRSLTVPILKYVKPPSKESLIYRSAVRSPRRSSKRSSRRTSKLYLSPENARRIKEESFMTQKALKNSMVKLADCSEREIPLDEEILRRKKRDREKMLQAQKKEEEERKQHEEMIQKENLRRMSLKTRNYADKNITYDHRGKLLLVHKVKQGSLPSIINIQTKVKRKIKLARQRNRPEDSYKEGMSDRDGTSTTSLFPQAISPHEPLIPSLKKSTGTVDILDEETGALQSNESKLKLEPGVSLSRNGKRISGPKLAKKKGARFKLDVTNTFIPKDKDLLSKLAQSRIKKLRESSEVKKSDKDDLTTDNFYQENTSEEREFILIKNSINLKPTTSSRNRDKIKPDFSSMSYEKMKLLVDGHQTSRNVEPDHCSYVSNVTNPQSRIKSASKKFRNQVAQRFNKIVKGKVYKYGEPYSSLSSNSFKFSDKFSIRNRNYSRESSRNKPAKRPATTKGNKRYFSRKNKLNLNDSTSIERQSFVKSPGSKRSTRHGIFPKKSTRESKNMSRPSFGY</sequence>
<feature type="region of interest" description="Disordered" evidence="1">
    <location>
        <begin position="257"/>
        <end position="283"/>
    </location>
</feature>
<feature type="compositionally biased region" description="Basic residues" evidence="1">
    <location>
        <begin position="118"/>
        <end position="131"/>
    </location>
</feature>
<feature type="region of interest" description="Disordered" evidence="1">
    <location>
        <begin position="522"/>
        <end position="599"/>
    </location>
</feature>
<evidence type="ECO:0000313" key="3">
    <source>
        <dbReference type="Proteomes" id="UP001295684"/>
    </source>
</evidence>
<dbReference type="Proteomes" id="UP001295684">
    <property type="component" value="Unassembled WGS sequence"/>
</dbReference>
<name>A0AAD1X832_EUPCR</name>
<feature type="compositionally biased region" description="Basic and acidic residues" evidence="1">
    <location>
        <begin position="264"/>
        <end position="279"/>
    </location>
</feature>
<dbReference type="EMBL" id="CAMPGE010002370">
    <property type="protein sequence ID" value="CAI2361171.1"/>
    <property type="molecule type" value="Genomic_DNA"/>
</dbReference>
<proteinExistence type="predicted"/>
<feature type="region of interest" description="Disordered" evidence="1">
    <location>
        <begin position="114"/>
        <end position="135"/>
    </location>
</feature>
<organism evidence="2 3">
    <name type="scientific">Euplotes crassus</name>
    <dbReference type="NCBI Taxonomy" id="5936"/>
    <lineage>
        <taxon>Eukaryota</taxon>
        <taxon>Sar</taxon>
        <taxon>Alveolata</taxon>
        <taxon>Ciliophora</taxon>
        <taxon>Intramacronucleata</taxon>
        <taxon>Spirotrichea</taxon>
        <taxon>Hypotrichia</taxon>
        <taxon>Euplotida</taxon>
        <taxon>Euplotidae</taxon>
        <taxon>Moneuplotes</taxon>
    </lineage>
</organism>
<feature type="compositionally biased region" description="Basic residues" evidence="1">
    <location>
        <begin position="542"/>
        <end position="552"/>
    </location>
</feature>
<feature type="region of interest" description="Disordered" evidence="1">
    <location>
        <begin position="183"/>
        <end position="202"/>
    </location>
</feature>
<reference evidence="2" key="1">
    <citation type="submission" date="2023-07" db="EMBL/GenBank/DDBJ databases">
        <authorList>
            <consortium name="AG Swart"/>
            <person name="Singh M."/>
            <person name="Singh A."/>
            <person name="Seah K."/>
            <person name="Emmerich C."/>
        </authorList>
    </citation>
    <scope>NUCLEOTIDE SEQUENCE</scope>
    <source>
        <strain evidence="2">DP1</strain>
    </source>
</reference>